<feature type="binding site" evidence="2">
    <location>
        <position position="289"/>
    </location>
    <ligand>
        <name>Zn(2+)</name>
        <dbReference type="ChEBI" id="CHEBI:29105"/>
        <label>2</label>
    </ligand>
</feature>
<dbReference type="PATRIC" id="fig|1429043.3.peg.1652"/>
<feature type="binding site" evidence="2">
    <location>
        <position position="280"/>
    </location>
    <ligand>
        <name>Zn(2+)</name>
        <dbReference type="ChEBI" id="CHEBI:29105"/>
        <label>2</label>
    </ligand>
</feature>
<dbReference type="PIRSF" id="PIRSF004976">
    <property type="entry name" value="ATPase_YdaO"/>
    <property type="match status" value="1"/>
</dbReference>
<dbReference type="OrthoDB" id="9801054at2"/>
<dbReference type="Proteomes" id="UP000032233">
    <property type="component" value="Unassembled WGS sequence"/>
</dbReference>
<dbReference type="GO" id="GO:0016740">
    <property type="term" value="F:transferase activity"/>
    <property type="evidence" value="ECO:0007669"/>
    <property type="project" value="UniProtKB-KW"/>
</dbReference>
<evidence type="ECO:0000256" key="2">
    <source>
        <dbReference type="PIRSR" id="PIRSR004976-50"/>
    </source>
</evidence>
<feature type="domain" description="tRNA(Ile)-lysidine/2-thiocytidine synthase N-terminal" evidence="3">
    <location>
        <begin position="55"/>
        <end position="227"/>
    </location>
</feature>
<feature type="domain" description="2-thiouridine synthetase TtuA-like N-terminal LIM" evidence="4">
    <location>
        <begin position="7"/>
        <end position="31"/>
    </location>
</feature>
<accession>A0A0D2HVW8</accession>
<feature type="binding site" evidence="2">
    <location>
        <position position="292"/>
    </location>
    <ligand>
        <name>Zn(2+)</name>
        <dbReference type="ChEBI" id="CHEBI:29105"/>
        <label>2</label>
    </ligand>
</feature>
<keyword evidence="1" id="KW-0808">Transferase</keyword>
<comment type="caution">
    <text evidence="5">The sequence shown here is derived from an EMBL/GenBank/DDBJ whole genome shotgun (WGS) entry which is preliminary data.</text>
</comment>
<evidence type="ECO:0000259" key="3">
    <source>
        <dbReference type="Pfam" id="PF01171"/>
    </source>
</evidence>
<dbReference type="GO" id="GO:0046872">
    <property type="term" value="F:metal ion binding"/>
    <property type="evidence" value="ECO:0007669"/>
    <property type="project" value="UniProtKB-KW"/>
</dbReference>
<protein>
    <submittedName>
        <fullName evidence="5">CTU1/ATPBD3 family protein</fullName>
    </submittedName>
</protein>
<dbReference type="EMBL" id="AZAC01000010">
    <property type="protein sequence ID" value="KIX14508.1"/>
    <property type="molecule type" value="Genomic_DNA"/>
</dbReference>
<organism evidence="5 6">
    <name type="scientific">Dethiosulfatarculus sandiegensis</name>
    <dbReference type="NCBI Taxonomy" id="1429043"/>
    <lineage>
        <taxon>Bacteria</taxon>
        <taxon>Pseudomonadati</taxon>
        <taxon>Thermodesulfobacteriota</taxon>
        <taxon>Desulfarculia</taxon>
        <taxon>Desulfarculales</taxon>
        <taxon>Desulfarculaceae</taxon>
        <taxon>Dethiosulfatarculus</taxon>
    </lineage>
</organism>
<dbReference type="PANTHER" id="PTHR11807">
    <property type="entry name" value="ATPASES OF THE PP SUPERFAMILY-RELATED"/>
    <property type="match status" value="1"/>
</dbReference>
<gene>
    <name evidence="5" type="ORF">X474_07820</name>
</gene>
<dbReference type="GO" id="GO:0002144">
    <property type="term" value="C:cytosolic tRNA wobble base thiouridylase complex"/>
    <property type="evidence" value="ECO:0007669"/>
    <property type="project" value="TreeGrafter"/>
</dbReference>
<proteinExistence type="predicted"/>
<dbReference type="InterPro" id="IPR035107">
    <property type="entry name" value="tRNA_thiolation_TtcA_Ctu1"/>
</dbReference>
<evidence type="ECO:0000259" key="4">
    <source>
        <dbReference type="Pfam" id="PF22082"/>
    </source>
</evidence>
<keyword evidence="2" id="KW-0862">Zinc</keyword>
<dbReference type="PANTHER" id="PTHR11807:SF27">
    <property type="entry name" value="TRNA-5-METHYLURIDINE(54) 2-SULFURTRANSFERASE"/>
    <property type="match status" value="1"/>
</dbReference>
<dbReference type="InterPro" id="IPR011063">
    <property type="entry name" value="TilS/TtcA_N"/>
</dbReference>
<name>A0A0D2HVW8_9BACT</name>
<dbReference type="InterPro" id="IPR054306">
    <property type="entry name" value="TtuA-like_LIM_N"/>
</dbReference>
<dbReference type="AlphaFoldDB" id="A0A0D2HVW8"/>
<reference evidence="5 6" key="1">
    <citation type="submission" date="2013-11" db="EMBL/GenBank/DDBJ databases">
        <title>Metagenomic analysis of a methanogenic consortium involved in long chain n-alkane degradation.</title>
        <authorList>
            <person name="Davidova I.A."/>
            <person name="Callaghan A.V."/>
            <person name="Wawrik B."/>
            <person name="Pruitt S."/>
            <person name="Marks C."/>
            <person name="Duncan K.E."/>
            <person name="Suflita J.M."/>
        </authorList>
    </citation>
    <scope>NUCLEOTIDE SEQUENCE [LARGE SCALE GENOMIC DNA]</scope>
    <source>
        <strain evidence="5 6">SPR</strain>
    </source>
</reference>
<dbReference type="Pfam" id="PF01171">
    <property type="entry name" value="ATP_bind_3"/>
    <property type="match status" value="1"/>
</dbReference>
<evidence type="ECO:0000313" key="6">
    <source>
        <dbReference type="Proteomes" id="UP000032233"/>
    </source>
</evidence>
<sequence length="305" mass="34662">MGKNTMKCTRCKGEATIRMPSHNLRLCTDCFEFYFKRQVEKALKKFNMINLESRIGLGVSGGKDSLALWQALTEMGIETRAFHLDLGLEDFSVASANACLAMAEQLGRPVEIVKVKEYVGLNIIDVVRGSHRQFCSVCGTIKRHVMNRYVRDNNLNVVCSGHNLDDEASRLLGNLIYQRNDYIKRTWPVLPETEGILPKKIKPLIRLDNYEIKTYARIKKLPYLKDDCPRSRGATLHYYGSALHQLEDNMPGIKRNLYFGYLKTNGGPSEDTPENRCEICGFPTRMKICSACGLISKAKDRLNEK</sequence>
<dbReference type="Gene3D" id="3.40.50.620">
    <property type="entry name" value="HUPs"/>
    <property type="match status" value="1"/>
</dbReference>
<feature type="binding site" evidence="2">
    <location>
        <position position="11"/>
    </location>
    <ligand>
        <name>Zn(2+)</name>
        <dbReference type="ChEBI" id="CHEBI:29105"/>
        <label>1</label>
    </ligand>
</feature>
<keyword evidence="6" id="KW-1185">Reference proteome</keyword>
<dbReference type="STRING" id="1429043.X474_07820"/>
<dbReference type="RefSeq" id="WP_052514958.1">
    <property type="nucleotide sequence ID" value="NZ_AZAC01000010.1"/>
</dbReference>
<feature type="binding site" evidence="2">
    <location>
        <position position="30"/>
    </location>
    <ligand>
        <name>Zn(2+)</name>
        <dbReference type="ChEBI" id="CHEBI:29105"/>
        <label>1</label>
    </ligand>
</feature>
<dbReference type="Pfam" id="PF22082">
    <property type="entry name" value="TtuA_LIM_N"/>
    <property type="match status" value="1"/>
</dbReference>
<evidence type="ECO:0000313" key="5">
    <source>
        <dbReference type="EMBL" id="KIX14508.1"/>
    </source>
</evidence>
<dbReference type="GO" id="GO:0000049">
    <property type="term" value="F:tRNA binding"/>
    <property type="evidence" value="ECO:0007669"/>
    <property type="project" value="TreeGrafter"/>
</dbReference>
<feature type="binding site" evidence="2">
    <location>
        <position position="27"/>
    </location>
    <ligand>
        <name>Zn(2+)</name>
        <dbReference type="ChEBI" id="CHEBI:29105"/>
        <label>1</label>
    </ligand>
</feature>
<feature type="binding site" evidence="2">
    <location>
        <position position="8"/>
    </location>
    <ligand>
        <name>Zn(2+)</name>
        <dbReference type="ChEBI" id="CHEBI:29105"/>
        <label>1</label>
    </ligand>
</feature>
<dbReference type="SUPFAM" id="SSF52402">
    <property type="entry name" value="Adenine nucleotide alpha hydrolases-like"/>
    <property type="match status" value="1"/>
</dbReference>
<keyword evidence="2" id="KW-0479">Metal-binding</keyword>
<dbReference type="GO" id="GO:0002143">
    <property type="term" value="P:tRNA wobble position uridine thiolation"/>
    <property type="evidence" value="ECO:0007669"/>
    <property type="project" value="TreeGrafter"/>
</dbReference>
<feature type="binding site" evidence="2">
    <location>
        <position position="277"/>
    </location>
    <ligand>
        <name>Zn(2+)</name>
        <dbReference type="ChEBI" id="CHEBI:29105"/>
        <label>2</label>
    </ligand>
</feature>
<evidence type="ECO:0000256" key="1">
    <source>
        <dbReference type="ARBA" id="ARBA00022679"/>
    </source>
</evidence>
<dbReference type="InParanoid" id="A0A0D2HVW8"/>
<dbReference type="InterPro" id="IPR014729">
    <property type="entry name" value="Rossmann-like_a/b/a_fold"/>
</dbReference>